<dbReference type="SUPFAM" id="SSF53300">
    <property type="entry name" value="vWA-like"/>
    <property type="match status" value="1"/>
</dbReference>
<dbReference type="AlphaFoldDB" id="A0A1M6R5T4"/>
<organism evidence="2 3">
    <name type="scientific">Hespellia stercorisuis DSM 15480</name>
    <dbReference type="NCBI Taxonomy" id="1121950"/>
    <lineage>
        <taxon>Bacteria</taxon>
        <taxon>Bacillati</taxon>
        <taxon>Bacillota</taxon>
        <taxon>Clostridia</taxon>
        <taxon>Lachnospirales</taxon>
        <taxon>Lachnospiraceae</taxon>
        <taxon>Hespellia</taxon>
    </lineage>
</organism>
<dbReference type="STRING" id="1121950.SAMN02745243_02604"/>
<proteinExistence type="predicted"/>
<gene>
    <name evidence="2" type="ORF">SAMN02745243_02604</name>
</gene>
<keyword evidence="3" id="KW-1185">Reference proteome</keyword>
<dbReference type="InterPro" id="IPR002035">
    <property type="entry name" value="VWF_A"/>
</dbReference>
<dbReference type="InterPro" id="IPR036465">
    <property type="entry name" value="vWFA_dom_sf"/>
</dbReference>
<accession>A0A1M6R5T4</accession>
<evidence type="ECO:0000313" key="2">
    <source>
        <dbReference type="EMBL" id="SHK27708.1"/>
    </source>
</evidence>
<dbReference type="OrthoDB" id="9790144at2"/>
<dbReference type="Gene3D" id="3.40.50.410">
    <property type="entry name" value="von Willebrand factor, type A domain"/>
    <property type="match status" value="1"/>
</dbReference>
<evidence type="ECO:0000259" key="1">
    <source>
        <dbReference type="Pfam" id="PF00092"/>
    </source>
</evidence>
<sequence>MNQKKVHEMVCVIDKSRSMHGKEQATIQSYNEMIQKQNQESSIYITTTLFSDDSRVLHTHTPIKEVKPLTEREYYTEGNTALFDAIGKTFLQVEELLRGEVDPRVVVMIITDGLENASTCFSGEEILQLIRRKQKEGWEIMLFGTNLEMIDIAKRVGIKKENVLKYPDTEDGLRTSYQIAGRRFTEMLSV</sequence>
<protein>
    <submittedName>
        <fullName evidence="2">von Willebrand factor type A domain-containing protein</fullName>
    </submittedName>
</protein>
<feature type="domain" description="VWFA" evidence="1">
    <location>
        <begin position="9"/>
        <end position="145"/>
    </location>
</feature>
<reference evidence="2 3" key="1">
    <citation type="submission" date="2016-11" db="EMBL/GenBank/DDBJ databases">
        <authorList>
            <person name="Jaros S."/>
            <person name="Januszkiewicz K."/>
            <person name="Wedrychowicz H."/>
        </authorList>
    </citation>
    <scope>NUCLEOTIDE SEQUENCE [LARGE SCALE GENOMIC DNA]</scope>
    <source>
        <strain evidence="2 3">DSM 15480</strain>
    </source>
</reference>
<dbReference type="CDD" id="cd00198">
    <property type="entry name" value="vWFA"/>
    <property type="match status" value="1"/>
</dbReference>
<name>A0A1M6R5T4_9FIRM</name>
<dbReference type="Pfam" id="PF00092">
    <property type="entry name" value="VWA"/>
    <property type="match status" value="1"/>
</dbReference>
<dbReference type="Proteomes" id="UP000184301">
    <property type="component" value="Unassembled WGS sequence"/>
</dbReference>
<dbReference type="EMBL" id="FQZY01000040">
    <property type="protein sequence ID" value="SHK27708.1"/>
    <property type="molecule type" value="Genomic_DNA"/>
</dbReference>
<evidence type="ECO:0000313" key="3">
    <source>
        <dbReference type="Proteomes" id="UP000184301"/>
    </source>
</evidence>
<dbReference type="RefSeq" id="WP_159434645.1">
    <property type="nucleotide sequence ID" value="NZ_FQZY01000040.1"/>
</dbReference>